<feature type="transmembrane region" description="Helical" evidence="1">
    <location>
        <begin position="40"/>
        <end position="63"/>
    </location>
</feature>
<gene>
    <name evidence="2" type="ORF">METZ01_LOCUS294248</name>
</gene>
<proteinExistence type="predicted"/>
<name>A0A382LXB8_9ZZZZ</name>
<dbReference type="EMBL" id="UINC01089912">
    <property type="protein sequence ID" value="SVC41394.1"/>
    <property type="molecule type" value="Genomic_DNA"/>
</dbReference>
<organism evidence="2">
    <name type="scientific">marine metagenome</name>
    <dbReference type="NCBI Taxonomy" id="408172"/>
    <lineage>
        <taxon>unclassified sequences</taxon>
        <taxon>metagenomes</taxon>
        <taxon>ecological metagenomes</taxon>
    </lineage>
</organism>
<keyword evidence="1" id="KW-0472">Membrane</keyword>
<accession>A0A382LXB8</accession>
<sequence length="64" mass="7132">MNLTQSRTDEVDDLSASIGYYTEDWSVVAFGRNDELSQRMYAYGHSLIAGSFLAFLLGVIGCLY</sequence>
<reference evidence="2" key="1">
    <citation type="submission" date="2018-05" db="EMBL/GenBank/DDBJ databases">
        <authorList>
            <person name="Lanie J.A."/>
            <person name="Ng W.-L."/>
            <person name="Kazmierczak K.M."/>
            <person name="Andrzejewski T.M."/>
            <person name="Davidsen T.M."/>
            <person name="Wayne K.J."/>
            <person name="Tettelin H."/>
            <person name="Glass J.I."/>
            <person name="Rusch D."/>
            <person name="Podicherti R."/>
            <person name="Tsui H.-C.T."/>
            <person name="Winkler M.E."/>
        </authorList>
    </citation>
    <scope>NUCLEOTIDE SEQUENCE</scope>
</reference>
<keyword evidence="1" id="KW-1133">Transmembrane helix</keyword>
<dbReference type="AlphaFoldDB" id="A0A382LXB8"/>
<evidence type="ECO:0000313" key="2">
    <source>
        <dbReference type="EMBL" id="SVC41394.1"/>
    </source>
</evidence>
<evidence type="ECO:0000256" key="1">
    <source>
        <dbReference type="SAM" id="Phobius"/>
    </source>
</evidence>
<keyword evidence="1" id="KW-0812">Transmembrane</keyword>
<protein>
    <submittedName>
        <fullName evidence="2">Uncharacterized protein</fullName>
    </submittedName>
</protein>